<sequence length="249" mass="28678">QNKERRRGVALSLLEQGKTQEEAGAIVGVPQRTISDWKQKKATNSEIANACLPVVPDQRLSIPKAEHKNIYSRAQKGETHEKIAADYKITRQRISKIVQQERKRLNKPEPVKTPGFPEKIFSCIVVDPPWPVKKIEREERPNQGPNLDYATMTIKEIGNLPIKKLADQDGCHIYLWTTHKYLPSALEIFKNWGVKYQCLLTWVKPTGMTPFTWMYNTEQVLFGRIGDLDLEKYGIKLSFEAPTREHSRK</sequence>
<evidence type="ECO:0000256" key="2">
    <source>
        <dbReference type="ARBA" id="ARBA00022679"/>
    </source>
</evidence>
<dbReference type="GO" id="GO:0001734">
    <property type="term" value="F:mRNA m(6)A methyltransferase activity"/>
    <property type="evidence" value="ECO:0007669"/>
    <property type="project" value="UniProtKB-ARBA"/>
</dbReference>
<dbReference type="PROSITE" id="PS51143">
    <property type="entry name" value="MT_A70"/>
    <property type="match status" value="1"/>
</dbReference>
<keyword evidence="1" id="KW-0489">Methyltransferase</keyword>
<feature type="non-terminal residue" evidence="4">
    <location>
        <position position="249"/>
    </location>
</feature>
<keyword evidence="3" id="KW-0949">S-adenosyl-L-methionine</keyword>
<keyword evidence="2" id="KW-0808">Transferase</keyword>
<name>X1JUY6_9ZZZZ</name>
<reference evidence="4" key="1">
    <citation type="journal article" date="2014" name="Front. Microbiol.">
        <title>High frequency of phylogenetically diverse reductive dehalogenase-homologous genes in deep subseafloor sedimentary metagenomes.</title>
        <authorList>
            <person name="Kawai M."/>
            <person name="Futagami T."/>
            <person name="Toyoda A."/>
            <person name="Takaki Y."/>
            <person name="Nishi S."/>
            <person name="Hori S."/>
            <person name="Arai W."/>
            <person name="Tsubouchi T."/>
            <person name="Morono Y."/>
            <person name="Uchiyama I."/>
            <person name="Ito T."/>
            <person name="Fujiyama A."/>
            <person name="Inagaki F."/>
            <person name="Takami H."/>
        </authorList>
    </citation>
    <scope>NUCLEOTIDE SEQUENCE</scope>
    <source>
        <strain evidence="4">Expedition CK06-06</strain>
    </source>
</reference>
<dbReference type="Pfam" id="PF13384">
    <property type="entry name" value="HTH_23"/>
    <property type="match status" value="1"/>
</dbReference>
<dbReference type="PANTHER" id="PTHR12829:SF7">
    <property type="entry name" value="N6-ADENOSINE-METHYLTRANSFERASE CATALYTIC SUBUNIT"/>
    <property type="match status" value="1"/>
</dbReference>
<dbReference type="SUPFAM" id="SSF53335">
    <property type="entry name" value="S-adenosyl-L-methionine-dependent methyltransferases"/>
    <property type="match status" value="1"/>
</dbReference>
<proteinExistence type="predicted"/>
<dbReference type="InterPro" id="IPR029063">
    <property type="entry name" value="SAM-dependent_MTases_sf"/>
</dbReference>
<dbReference type="GO" id="GO:0032259">
    <property type="term" value="P:methylation"/>
    <property type="evidence" value="ECO:0007669"/>
    <property type="project" value="UniProtKB-KW"/>
</dbReference>
<protein>
    <submittedName>
        <fullName evidence="4">Uncharacterized protein</fullName>
    </submittedName>
</protein>
<dbReference type="EMBL" id="BARU01037167">
    <property type="protein sequence ID" value="GAH85230.1"/>
    <property type="molecule type" value="Genomic_DNA"/>
</dbReference>
<comment type="caution">
    <text evidence="4">The sequence shown here is derived from an EMBL/GenBank/DDBJ whole genome shotgun (WGS) entry which is preliminary data.</text>
</comment>
<dbReference type="Pfam" id="PF05063">
    <property type="entry name" value="MT-A70"/>
    <property type="match status" value="1"/>
</dbReference>
<gene>
    <name evidence="4" type="ORF">S03H2_57952</name>
</gene>
<dbReference type="GO" id="GO:0005634">
    <property type="term" value="C:nucleus"/>
    <property type="evidence" value="ECO:0007669"/>
    <property type="project" value="TreeGrafter"/>
</dbReference>
<feature type="non-terminal residue" evidence="4">
    <location>
        <position position="1"/>
    </location>
</feature>
<evidence type="ECO:0000256" key="3">
    <source>
        <dbReference type="ARBA" id="ARBA00022691"/>
    </source>
</evidence>
<evidence type="ECO:0000313" key="4">
    <source>
        <dbReference type="EMBL" id="GAH85230.1"/>
    </source>
</evidence>
<dbReference type="AlphaFoldDB" id="X1JUY6"/>
<evidence type="ECO:0000256" key="1">
    <source>
        <dbReference type="ARBA" id="ARBA00022603"/>
    </source>
</evidence>
<organism evidence="4">
    <name type="scientific">marine sediment metagenome</name>
    <dbReference type="NCBI Taxonomy" id="412755"/>
    <lineage>
        <taxon>unclassified sequences</taxon>
        <taxon>metagenomes</taxon>
        <taxon>ecological metagenomes</taxon>
    </lineage>
</organism>
<dbReference type="PANTHER" id="PTHR12829">
    <property type="entry name" value="N6-ADENOSINE-METHYLTRANSFERASE"/>
    <property type="match status" value="1"/>
</dbReference>
<dbReference type="InterPro" id="IPR007757">
    <property type="entry name" value="MT-A70-like"/>
</dbReference>
<accession>X1JUY6</accession>